<dbReference type="OrthoDB" id="5147666at2"/>
<feature type="signal peptide" evidence="1">
    <location>
        <begin position="1"/>
        <end position="22"/>
    </location>
</feature>
<feature type="chain" id="PRO_5008748354" evidence="1">
    <location>
        <begin position="23"/>
        <end position="70"/>
    </location>
</feature>
<reference evidence="2 4" key="1">
    <citation type="submission" date="2016-06" db="EMBL/GenBank/DDBJ databases">
        <authorList>
            <person name="Kjaerup R.B."/>
            <person name="Dalgaard T.S."/>
            <person name="Juul-Madsen H.R."/>
        </authorList>
    </citation>
    <scope>NUCLEOTIDE SEQUENCE [LARGE SCALE GENOMIC DNA]</scope>
    <source>
        <strain evidence="2 4">DSM 43363</strain>
    </source>
</reference>
<dbReference type="EMBL" id="CP109071">
    <property type="protein sequence ID" value="WSA35327.1"/>
    <property type="molecule type" value="Genomic_DNA"/>
</dbReference>
<organism evidence="2 4">
    <name type="scientific">Micromonospora peucetia</name>
    <dbReference type="NCBI Taxonomy" id="47871"/>
    <lineage>
        <taxon>Bacteria</taxon>
        <taxon>Bacillati</taxon>
        <taxon>Actinomycetota</taxon>
        <taxon>Actinomycetes</taxon>
        <taxon>Micromonosporales</taxon>
        <taxon>Micromonosporaceae</taxon>
        <taxon>Micromonospora</taxon>
    </lineage>
</organism>
<keyword evidence="5" id="KW-1185">Reference proteome</keyword>
<evidence type="ECO:0000256" key="1">
    <source>
        <dbReference type="SAM" id="SignalP"/>
    </source>
</evidence>
<dbReference type="AlphaFoldDB" id="A0A1C6V3H2"/>
<name>A0A1C6V3H2_9ACTN</name>
<dbReference type="EMBL" id="FMIC01000002">
    <property type="protein sequence ID" value="SCL60939.1"/>
    <property type="molecule type" value="Genomic_DNA"/>
</dbReference>
<evidence type="ECO:0000313" key="5">
    <source>
        <dbReference type="Proteomes" id="UP001334804"/>
    </source>
</evidence>
<dbReference type="RefSeq" id="WP_091626715.1">
    <property type="nucleotide sequence ID" value="NZ_CP109071.1"/>
</dbReference>
<accession>A0A1C6V3H2</accession>
<protein>
    <submittedName>
        <fullName evidence="2">Uncharacterized protein</fullName>
    </submittedName>
</protein>
<proteinExistence type="predicted"/>
<reference evidence="3 5" key="2">
    <citation type="submission" date="2022-10" db="EMBL/GenBank/DDBJ databases">
        <title>The complete genomes of actinobacterial strains from the NBC collection.</title>
        <authorList>
            <person name="Joergensen T.S."/>
            <person name="Alvarez Arevalo M."/>
            <person name="Sterndorff E.B."/>
            <person name="Faurdal D."/>
            <person name="Vuksanovic O."/>
            <person name="Mourched A.-S."/>
            <person name="Charusanti P."/>
            <person name="Shaw S."/>
            <person name="Blin K."/>
            <person name="Weber T."/>
        </authorList>
    </citation>
    <scope>NUCLEOTIDE SEQUENCE [LARGE SCALE GENOMIC DNA]</scope>
    <source>
        <strain evidence="3 5">NBC 01809</strain>
    </source>
</reference>
<dbReference type="Proteomes" id="UP000199343">
    <property type="component" value="Unassembled WGS sequence"/>
</dbReference>
<evidence type="ECO:0000313" key="4">
    <source>
        <dbReference type="Proteomes" id="UP000199343"/>
    </source>
</evidence>
<dbReference type="Proteomes" id="UP001334804">
    <property type="component" value="Chromosome"/>
</dbReference>
<evidence type="ECO:0000313" key="3">
    <source>
        <dbReference type="EMBL" id="WSA35327.1"/>
    </source>
</evidence>
<gene>
    <name evidence="2" type="ORF">GA0070608_2390</name>
    <name evidence="3" type="ORF">OIE14_15420</name>
</gene>
<keyword evidence="1" id="KW-0732">Signal</keyword>
<evidence type="ECO:0000313" key="2">
    <source>
        <dbReference type="EMBL" id="SCL60939.1"/>
    </source>
</evidence>
<sequence length="70" mass="6958">MRLLAALLGAILILLTASPADAAPSGRTVRLARTVGVDITVPASGRSTWPVKVEAGTLADVGVGQPVPAA</sequence>